<evidence type="ECO:0000256" key="1">
    <source>
        <dbReference type="SAM" id="MobiDB-lite"/>
    </source>
</evidence>
<evidence type="ECO:0000313" key="2">
    <source>
        <dbReference type="EMBL" id="MED6188269.1"/>
    </source>
</evidence>
<dbReference type="Proteomes" id="UP001341840">
    <property type="component" value="Unassembled WGS sequence"/>
</dbReference>
<protein>
    <submittedName>
        <fullName evidence="2">Uncharacterized protein</fullName>
    </submittedName>
</protein>
<comment type="caution">
    <text evidence="2">The sequence shown here is derived from an EMBL/GenBank/DDBJ whole genome shotgun (WGS) entry which is preliminary data.</text>
</comment>
<proteinExistence type="predicted"/>
<feature type="compositionally biased region" description="Polar residues" evidence="1">
    <location>
        <begin position="220"/>
        <end position="229"/>
    </location>
</feature>
<feature type="region of interest" description="Disordered" evidence="1">
    <location>
        <begin position="143"/>
        <end position="162"/>
    </location>
</feature>
<keyword evidence="3" id="KW-1185">Reference proteome</keyword>
<reference evidence="2 3" key="1">
    <citation type="journal article" date="2023" name="Plants (Basel)">
        <title>Bridging the Gap: Combining Genomics and Transcriptomics Approaches to Understand Stylosanthes scabra, an Orphan Legume from the Brazilian Caatinga.</title>
        <authorList>
            <person name="Ferreira-Neto J.R.C."/>
            <person name="da Silva M.D."/>
            <person name="Binneck E."/>
            <person name="de Melo N.F."/>
            <person name="da Silva R.H."/>
            <person name="de Melo A.L.T.M."/>
            <person name="Pandolfi V."/>
            <person name="Bustamante F.O."/>
            <person name="Brasileiro-Vidal A.C."/>
            <person name="Benko-Iseppon A.M."/>
        </authorList>
    </citation>
    <scope>NUCLEOTIDE SEQUENCE [LARGE SCALE GENOMIC DNA]</scope>
    <source>
        <tissue evidence="2">Leaves</tissue>
    </source>
</reference>
<dbReference type="EMBL" id="JASCZI010182609">
    <property type="protein sequence ID" value="MED6188269.1"/>
    <property type="molecule type" value="Genomic_DNA"/>
</dbReference>
<accession>A0ABU6WQU2</accession>
<sequence length="257" mass="29364">MASTKILFLNSFWNKKKNNKKGSNYYNNNKKKDDLDLVKAAAWAWYEHGSGSERNNKGLMNEFDITTTRTTHQRTSTRPPSRYKLEAMKRMELNNDHHREEEGVEEYNIKSHRKKRNSLLFDAYEVQSISRQIDTHIIIESNNKNKNNTTSSSSSSSLMMKKNKKEKTKGFWLRHGVVCGRGEDVVDLATSAIRGGGRRRQKASRVPDLGGTGNEAGDQYSYQSHTHATTPFRMGQSPRALIRTDPPRLASPRLMAD</sequence>
<organism evidence="2 3">
    <name type="scientific">Stylosanthes scabra</name>
    <dbReference type="NCBI Taxonomy" id="79078"/>
    <lineage>
        <taxon>Eukaryota</taxon>
        <taxon>Viridiplantae</taxon>
        <taxon>Streptophyta</taxon>
        <taxon>Embryophyta</taxon>
        <taxon>Tracheophyta</taxon>
        <taxon>Spermatophyta</taxon>
        <taxon>Magnoliopsida</taxon>
        <taxon>eudicotyledons</taxon>
        <taxon>Gunneridae</taxon>
        <taxon>Pentapetalae</taxon>
        <taxon>rosids</taxon>
        <taxon>fabids</taxon>
        <taxon>Fabales</taxon>
        <taxon>Fabaceae</taxon>
        <taxon>Papilionoideae</taxon>
        <taxon>50 kb inversion clade</taxon>
        <taxon>dalbergioids sensu lato</taxon>
        <taxon>Dalbergieae</taxon>
        <taxon>Pterocarpus clade</taxon>
        <taxon>Stylosanthes</taxon>
    </lineage>
</organism>
<name>A0ABU6WQU2_9FABA</name>
<gene>
    <name evidence="2" type="ORF">PIB30_084354</name>
</gene>
<dbReference type="PANTHER" id="PTHR34665">
    <property type="entry name" value="DUF3741 DOMAIN-CONTAINING PROTEIN"/>
    <property type="match status" value="1"/>
</dbReference>
<evidence type="ECO:0000313" key="3">
    <source>
        <dbReference type="Proteomes" id="UP001341840"/>
    </source>
</evidence>
<dbReference type="PANTHER" id="PTHR34665:SF4">
    <property type="entry name" value="DUF3741 DOMAIN-CONTAINING PROTEIN"/>
    <property type="match status" value="1"/>
</dbReference>
<feature type="compositionally biased region" description="Low complexity" evidence="1">
    <location>
        <begin position="143"/>
        <end position="160"/>
    </location>
</feature>
<feature type="region of interest" description="Disordered" evidence="1">
    <location>
        <begin position="194"/>
        <end position="257"/>
    </location>
</feature>